<dbReference type="EMBL" id="JAQQWN010000006">
    <property type="protein sequence ID" value="KAK8079984.1"/>
    <property type="molecule type" value="Genomic_DNA"/>
</dbReference>
<organism evidence="3 4">
    <name type="scientific">Apiospora hydei</name>
    <dbReference type="NCBI Taxonomy" id="1337664"/>
    <lineage>
        <taxon>Eukaryota</taxon>
        <taxon>Fungi</taxon>
        <taxon>Dikarya</taxon>
        <taxon>Ascomycota</taxon>
        <taxon>Pezizomycotina</taxon>
        <taxon>Sordariomycetes</taxon>
        <taxon>Xylariomycetidae</taxon>
        <taxon>Amphisphaeriales</taxon>
        <taxon>Apiosporaceae</taxon>
        <taxon>Apiospora</taxon>
    </lineage>
</organism>
<dbReference type="PROSITE" id="PS51212">
    <property type="entry name" value="WSC"/>
    <property type="match status" value="1"/>
</dbReference>
<protein>
    <recommendedName>
        <fullName evidence="2">WSC domain-containing protein</fullName>
    </recommendedName>
</protein>
<dbReference type="GeneID" id="92045177"/>
<evidence type="ECO:0000313" key="4">
    <source>
        <dbReference type="Proteomes" id="UP001433268"/>
    </source>
</evidence>
<reference evidence="3 4" key="1">
    <citation type="submission" date="2023-01" db="EMBL/GenBank/DDBJ databases">
        <title>Analysis of 21 Apiospora genomes using comparative genomics revels a genus with tremendous synthesis potential of carbohydrate active enzymes and secondary metabolites.</title>
        <authorList>
            <person name="Sorensen T."/>
        </authorList>
    </citation>
    <scope>NUCLEOTIDE SEQUENCE [LARGE SCALE GENOMIC DNA]</scope>
    <source>
        <strain evidence="3 4">CBS 114990</strain>
    </source>
</reference>
<keyword evidence="4" id="KW-1185">Reference proteome</keyword>
<evidence type="ECO:0000313" key="3">
    <source>
        <dbReference type="EMBL" id="KAK8079984.1"/>
    </source>
</evidence>
<evidence type="ECO:0000256" key="1">
    <source>
        <dbReference type="SAM" id="MobiDB-lite"/>
    </source>
</evidence>
<dbReference type="Pfam" id="PF26113">
    <property type="entry name" value="GH16_XgeA"/>
    <property type="match status" value="1"/>
</dbReference>
<feature type="domain" description="WSC" evidence="2">
    <location>
        <begin position="170"/>
        <end position="258"/>
    </location>
</feature>
<sequence length="497" mass="49777">MVSLANKDRKTAGLPGNIRCNYASPVSDATSYGDSFNAQGGGIYALEWDSDGLKVWHFPRSAVPSDIAYAPLTSPEPASWGPPQALFGGSGLVININLCGDYAGNIWGKTDKCDTLAPTCKDYVASSPKAFLGAIATTKQYANHHIDHGDGLINTYQVRGGLSDPATINGYTLLGCFGSSSGYSTWSSASEYATMDNEACVASCAGRKYSGVFATTCYCADTLGDTSAVENAQCDRACPGNPNESCVATLRPLSRRAAPANILLTVYDNLAAAPPPPGAPAMGGSSSGAGGNSTATGGNGGGVGGVGSTVIITTAVTMTYTTVCATNPAQLVTVAYCTTLTITTCSGIKAPVPTAAGAAVVTGGLGPFWNGTSNGTAQAAALAAALVPMTTYAETCSACGPRGANTVTLTVPLAVATAAKADVVVTAIAVATVMPVKLGSSNSSRPFSNDTNGTAGGVPPTNQLAVVNGASSAFADDFVGVAGMMLSLALLGAVFLL</sequence>
<dbReference type="Gene3D" id="2.60.120.200">
    <property type="match status" value="1"/>
</dbReference>
<comment type="caution">
    <text evidence="3">The sequence shown here is derived from an EMBL/GenBank/DDBJ whole genome shotgun (WGS) entry which is preliminary data.</text>
</comment>
<feature type="compositionally biased region" description="Gly residues" evidence="1">
    <location>
        <begin position="285"/>
        <end position="299"/>
    </location>
</feature>
<accession>A0ABR1WCV3</accession>
<feature type="region of interest" description="Disordered" evidence="1">
    <location>
        <begin position="277"/>
        <end position="299"/>
    </location>
</feature>
<dbReference type="InterPro" id="IPR002889">
    <property type="entry name" value="WSC_carb-bd"/>
</dbReference>
<dbReference type="SMART" id="SM00321">
    <property type="entry name" value="WSC"/>
    <property type="match status" value="1"/>
</dbReference>
<name>A0ABR1WCV3_9PEZI</name>
<dbReference type="Proteomes" id="UP001433268">
    <property type="component" value="Unassembled WGS sequence"/>
</dbReference>
<gene>
    <name evidence="3" type="ORF">PG997_007802</name>
</gene>
<evidence type="ECO:0000259" key="2">
    <source>
        <dbReference type="PROSITE" id="PS51212"/>
    </source>
</evidence>
<dbReference type="RefSeq" id="XP_066667459.1">
    <property type="nucleotide sequence ID" value="XM_066812117.1"/>
</dbReference>
<dbReference type="Pfam" id="PF01822">
    <property type="entry name" value="WSC"/>
    <property type="match status" value="1"/>
</dbReference>
<proteinExistence type="predicted"/>